<evidence type="ECO:0000313" key="8">
    <source>
        <dbReference type="EMBL" id="RXF71777.1"/>
    </source>
</evidence>
<evidence type="ECO:0000256" key="5">
    <source>
        <dbReference type="ARBA" id="ARBA00023136"/>
    </source>
</evidence>
<dbReference type="AlphaFoldDB" id="A0A4Q0MEC2"/>
<dbReference type="Proteomes" id="UP000290848">
    <property type="component" value="Unassembled WGS sequence"/>
</dbReference>
<keyword evidence="2" id="KW-1003">Cell membrane</keyword>
<organism evidence="8 9">
    <name type="scientific">Arcticibacter tournemirensis</name>
    <dbReference type="NCBI Taxonomy" id="699437"/>
    <lineage>
        <taxon>Bacteria</taxon>
        <taxon>Pseudomonadati</taxon>
        <taxon>Bacteroidota</taxon>
        <taxon>Sphingobacteriia</taxon>
        <taxon>Sphingobacteriales</taxon>
        <taxon>Sphingobacteriaceae</taxon>
        <taxon>Arcticibacter</taxon>
    </lineage>
</organism>
<evidence type="ECO:0000256" key="4">
    <source>
        <dbReference type="ARBA" id="ARBA00022989"/>
    </source>
</evidence>
<feature type="region of interest" description="Disordered" evidence="6">
    <location>
        <begin position="305"/>
        <end position="328"/>
    </location>
</feature>
<gene>
    <name evidence="8" type="ORF">EKH83_03555</name>
</gene>
<evidence type="ECO:0000256" key="2">
    <source>
        <dbReference type="ARBA" id="ARBA00022475"/>
    </source>
</evidence>
<feature type="transmembrane region" description="Helical" evidence="7">
    <location>
        <begin position="220"/>
        <end position="242"/>
    </location>
</feature>
<feature type="compositionally biased region" description="Basic and acidic residues" evidence="6">
    <location>
        <begin position="319"/>
        <end position="328"/>
    </location>
</feature>
<keyword evidence="4 7" id="KW-1133">Transmembrane helix</keyword>
<comment type="subcellular location">
    <subcellularLocation>
        <location evidence="1">Cell membrane</location>
        <topology evidence="1">Multi-pass membrane protein</topology>
    </subcellularLocation>
</comment>
<sequence>MRLNKQYFKDLWFVVLGAGKAFGEDKAMKYSASLAYSTVFALSPLLVLIISLASIFYEKGEIQSKLFREIGAMVGPDTSHQLQLLIEKSAVSGGSTISLIISIVVLLIGATAIFTEIQDTLNIIWRVRPKPKKGFQKLIINRILSFSMIISLGFLLVVSLIINGIVAAISERLTMYFPDITILLVMAFNVVLTFLIISVLFGIIFKFLPDVRISWKDVRVGAIATALLFMLGRFLIGMYLQIAGTGSAFGAAGSVVVILTWVYYTAAILYFGAEFTQVYAEKFGTAIKPSPYAVHVVQQEEEVEVDELPPQGHCGVDADSDKSEDCDT</sequence>
<comment type="caution">
    <text evidence="8">The sequence shown here is derived from an EMBL/GenBank/DDBJ whole genome shotgun (WGS) entry which is preliminary data.</text>
</comment>
<feature type="transmembrane region" description="Helical" evidence="7">
    <location>
        <begin position="182"/>
        <end position="208"/>
    </location>
</feature>
<dbReference type="PANTHER" id="PTHR30213">
    <property type="entry name" value="INNER MEMBRANE PROTEIN YHJD"/>
    <property type="match status" value="1"/>
</dbReference>
<reference evidence="8 9" key="1">
    <citation type="submission" date="2018-12" db="EMBL/GenBank/DDBJ databases">
        <title>The Draft Genome Sequence of the Soil Bacterium Pedobacter tournemirensis R1.</title>
        <authorList>
            <person name="He J."/>
        </authorList>
    </citation>
    <scope>NUCLEOTIDE SEQUENCE [LARGE SCALE GENOMIC DNA]</scope>
    <source>
        <strain evidence="8 9">R1</strain>
    </source>
</reference>
<dbReference type="PANTHER" id="PTHR30213:SF1">
    <property type="entry name" value="INNER MEMBRANE PROTEIN YHJD"/>
    <property type="match status" value="1"/>
</dbReference>
<keyword evidence="5 7" id="KW-0472">Membrane</keyword>
<accession>A0A4Q0MEC2</accession>
<dbReference type="Pfam" id="PF03631">
    <property type="entry name" value="Virul_fac_BrkB"/>
    <property type="match status" value="1"/>
</dbReference>
<dbReference type="InterPro" id="IPR017039">
    <property type="entry name" value="Virul_fac_BrkB"/>
</dbReference>
<evidence type="ECO:0000256" key="7">
    <source>
        <dbReference type="SAM" id="Phobius"/>
    </source>
</evidence>
<feature type="transmembrane region" description="Helical" evidence="7">
    <location>
        <begin position="248"/>
        <end position="273"/>
    </location>
</feature>
<name>A0A4Q0MEC2_9SPHI</name>
<feature type="transmembrane region" description="Helical" evidence="7">
    <location>
        <begin position="97"/>
        <end position="117"/>
    </location>
</feature>
<feature type="transmembrane region" description="Helical" evidence="7">
    <location>
        <begin position="138"/>
        <end position="162"/>
    </location>
</feature>
<evidence type="ECO:0000256" key="3">
    <source>
        <dbReference type="ARBA" id="ARBA00022692"/>
    </source>
</evidence>
<dbReference type="RefSeq" id="WP_128768025.1">
    <property type="nucleotide sequence ID" value="NZ_RXOC01000002.1"/>
</dbReference>
<evidence type="ECO:0000256" key="6">
    <source>
        <dbReference type="SAM" id="MobiDB-lite"/>
    </source>
</evidence>
<dbReference type="PIRSF" id="PIRSF035875">
    <property type="entry name" value="RNase_BN"/>
    <property type="match status" value="1"/>
</dbReference>
<keyword evidence="3 7" id="KW-0812">Transmembrane</keyword>
<proteinExistence type="predicted"/>
<dbReference type="GO" id="GO:0005886">
    <property type="term" value="C:plasma membrane"/>
    <property type="evidence" value="ECO:0007669"/>
    <property type="project" value="UniProtKB-SubCell"/>
</dbReference>
<dbReference type="NCBIfam" id="TIGR00765">
    <property type="entry name" value="yihY_not_rbn"/>
    <property type="match status" value="1"/>
</dbReference>
<feature type="transmembrane region" description="Helical" evidence="7">
    <location>
        <begin position="34"/>
        <end position="57"/>
    </location>
</feature>
<evidence type="ECO:0000256" key="1">
    <source>
        <dbReference type="ARBA" id="ARBA00004651"/>
    </source>
</evidence>
<protein>
    <submittedName>
        <fullName evidence="8">YihY/virulence factor BrkB family protein</fullName>
    </submittedName>
</protein>
<evidence type="ECO:0000313" key="9">
    <source>
        <dbReference type="Proteomes" id="UP000290848"/>
    </source>
</evidence>
<dbReference type="EMBL" id="RXOC01000002">
    <property type="protein sequence ID" value="RXF71777.1"/>
    <property type="molecule type" value="Genomic_DNA"/>
</dbReference>